<feature type="transmembrane region" description="Helical" evidence="10">
    <location>
        <begin position="749"/>
        <end position="768"/>
    </location>
</feature>
<feature type="transmembrane region" description="Helical" evidence="10">
    <location>
        <begin position="477"/>
        <end position="499"/>
    </location>
</feature>
<dbReference type="PANTHER" id="PTHR45657">
    <property type="entry name" value="CRAL-TRIO DOMAIN-CONTAINING PROTEIN YKL091C-RELATED"/>
    <property type="match status" value="1"/>
</dbReference>
<dbReference type="GO" id="GO:0140359">
    <property type="term" value="F:ABC-type transporter activity"/>
    <property type="evidence" value="ECO:0007669"/>
    <property type="project" value="InterPro"/>
</dbReference>
<keyword evidence="5 10" id="KW-1133">Transmembrane helix</keyword>
<dbReference type="InterPro" id="IPR051026">
    <property type="entry name" value="PI/PC_transfer"/>
</dbReference>
<dbReference type="SUPFAM" id="SSF52087">
    <property type="entry name" value="CRAL/TRIO domain"/>
    <property type="match status" value="1"/>
</dbReference>
<dbReference type="PROSITE" id="PS50191">
    <property type="entry name" value="CRAL_TRIO"/>
    <property type="match status" value="1"/>
</dbReference>
<protein>
    <submittedName>
        <fullName evidence="13">Phosphatidylinositol/phosphatidylcholine transfer protein SFH8</fullName>
    </submittedName>
</protein>
<dbReference type="SMART" id="SM00516">
    <property type="entry name" value="SEC14"/>
    <property type="match status" value="1"/>
</dbReference>
<sequence length="920" mass="103743">MPPALLPLLIATTFLPEFFSPAAITGSRFSTAFCPSSTGEAFFPVILVDVSALSTNLTFTGFLVNLRACLFTSIQGPQDEIVEESSIPNPERIADVNVSRLRRRLDEKSQSIWRTTRERINTQASIFTCPSFLTGDLREMVCKPDVVSIGPYYHENDQSLDFESVKWYYLNKHLSSARFDRKSTLNSYIESMKISIASQAKIYYQVMPIMSYDDFIEMMVVDGCFVVEVLKLLGCPNCQDETGTVGDPILEKPWVIPVLITDILKLENQIPFFILNKLWDEQKAKDSILVASLRVFNWLFEVPWHEGSRVKDAVTNYEPKNMLDLFHHCMHPSPQFSHVVEFKKNLFCMGKDELYWNRSIRCAKNLRASGDVAYLGSKGIITSLSKGDEFIVGFFNKLGDMIGDDVRNNYLHDQIKELETYCCSYWATMRREYFNSPWTIISFLYALVMLLLGDYWLAYETSEERAPLFNPSTFISVYAIIAAISLVFDIFRAFSISILELKTAQIFFTQIINCILHAPMSFFDTTPSGRILSRASVDKTSVDFFKLSTCADQGGCLRSDKGPLKISEILKVEFEKAFAIKFPACTIAAKRHIDSSTTILDVQGVGLKNFTKCARDLITRMQKVDGDNYPETLCQMFIMNAGLGFRLLWNTVKTFLDPKTTSKIHLPEFLGDTCADQGGCLRYKGPWKNPEILKVLKGSDTSTCESESEAEDIASPKAMKSDSHLRLTSVHENLVSKAPSFVSRMAPKLLWIIFLYLLNCGFYAKVVGKTSYAGSLPGYDEYVPMVDKAVDASWKNQASLQRSYTSKGTPPLPDTEKTPEGIRAQIWVALTVFFLTLFTVFRSITCRVTKRLPAVSSEDNKSTSVPTLDSTNKEDCDHPSPAPVKTQADLPPSMLKRLCELEEKVETHQSKPSAMPSEKE</sequence>
<keyword evidence="3 10" id="KW-0812">Transmembrane</keyword>
<dbReference type="OrthoDB" id="939823at2759"/>
<evidence type="ECO:0000256" key="4">
    <source>
        <dbReference type="ARBA" id="ARBA00022927"/>
    </source>
</evidence>
<dbReference type="Gene3D" id="1.20.1560.10">
    <property type="entry name" value="ABC transporter type 1, transmembrane domain"/>
    <property type="match status" value="1"/>
</dbReference>
<dbReference type="GO" id="GO:0005886">
    <property type="term" value="C:plasma membrane"/>
    <property type="evidence" value="ECO:0007669"/>
    <property type="project" value="UniProtKB-SubCell"/>
</dbReference>
<evidence type="ECO:0000256" key="2">
    <source>
        <dbReference type="ARBA" id="ARBA00004395"/>
    </source>
</evidence>
<comment type="subcellular location">
    <subcellularLocation>
        <location evidence="1">Cell membrane</location>
        <topology evidence="1">Peripheral membrane protein</topology>
    </subcellularLocation>
    <subcellularLocation>
        <location evidence="2">Golgi apparatus membrane</location>
        <topology evidence="2">Peripheral membrane protein</topology>
    </subcellularLocation>
</comment>
<evidence type="ECO:0000256" key="3">
    <source>
        <dbReference type="ARBA" id="ARBA00022692"/>
    </source>
</evidence>
<keyword evidence="6" id="KW-0333">Golgi apparatus</keyword>
<feature type="domain" description="ABC transmembrane type-1" evidence="12">
    <location>
        <begin position="440"/>
        <end position="538"/>
    </location>
</feature>
<dbReference type="GO" id="GO:0000139">
    <property type="term" value="C:Golgi membrane"/>
    <property type="evidence" value="ECO:0007669"/>
    <property type="project" value="UniProtKB-SubCell"/>
</dbReference>
<proteinExistence type="inferred from homology"/>
<evidence type="ECO:0000256" key="6">
    <source>
        <dbReference type="ARBA" id="ARBA00023034"/>
    </source>
</evidence>
<feature type="region of interest" description="Disordered" evidence="9">
    <location>
        <begin position="855"/>
        <end position="920"/>
    </location>
</feature>
<name>A0A834XAK4_9FABA</name>
<dbReference type="GO" id="GO:0005524">
    <property type="term" value="F:ATP binding"/>
    <property type="evidence" value="ECO:0007669"/>
    <property type="project" value="InterPro"/>
</dbReference>
<dbReference type="InterPro" id="IPR004158">
    <property type="entry name" value="DUF247_pln"/>
</dbReference>
<evidence type="ECO:0000259" key="11">
    <source>
        <dbReference type="PROSITE" id="PS50191"/>
    </source>
</evidence>
<evidence type="ECO:0000256" key="1">
    <source>
        <dbReference type="ARBA" id="ARBA00004202"/>
    </source>
</evidence>
<evidence type="ECO:0000259" key="12">
    <source>
        <dbReference type="PROSITE" id="PS50929"/>
    </source>
</evidence>
<evidence type="ECO:0000256" key="7">
    <source>
        <dbReference type="ARBA" id="ARBA00023136"/>
    </source>
</evidence>
<evidence type="ECO:0000256" key="9">
    <source>
        <dbReference type="SAM" id="MobiDB-lite"/>
    </source>
</evidence>
<evidence type="ECO:0000313" key="14">
    <source>
        <dbReference type="Proteomes" id="UP000634136"/>
    </source>
</evidence>
<dbReference type="CDD" id="cd00170">
    <property type="entry name" value="SEC14"/>
    <property type="match status" value="1"/>
</dbReference>
<dbReference type="InterPro" id="IPR036640">
    <property type="entry name" value="ABC1_TM_sf"/>
</dbReference>
<feature type="transmembrane region" description="Helical" evidence="10">
    <location>
        <begin position="822"/>
        <end position="841"/>
    </location>
</feature>
<reference evidence="13" key="1">
    <citation type="submission" date="2020-09" db="EMBL/GenBank/DDBJ databases">
        <title>Genome-Enabled Discovery of Anthraquinone Biosynthesis in Senna tora.</title>
        <authorList>
            <person name="Kang S.-H."/>
            <person name="Pandey R.P."/>
            <person name="Lee C.-M."/>
            <person name="Sim J.-S."/>
            <person name="Jeong J.-T."/>
            <person name="Choi B.-S."/>
            <person name="Jung M."/>
            <person name="Ginzburg D."/>
            <person name="Zhao K."/>
            <person name="Won S.Y."/>
            <person name="Oh T.-J."/>
            <person name="Yu Y."/>
            <person name="Kim N.-H."/>
            <person name="Lee O.R."/>
            <person name="Lee T.-H."/>
            <person name="Bashyal P."/>
            <person name="Kim T.-S."/>
            <person name="Lee W.-H."/>
            <person name="Kawkins C."/>
            <person name="Kim C.-K."/>
            <person name="Kim J.S."/>
            <person name="Ahn B.O."/>
            <person name="Rhee S.Y."/>
            <person name="Sohng J.K."/>
        </authorList>
    </citation>
    <scope>NUCLEOTIDE SEQUENCE</scope>
    <source>
        <tissue evidence="13">Leaf</tissue>
    </source>
</reference>
<evidence type="ECO:0000256" key="10">
    <source>
        <dbReference type="SAM" id="Phobius"/>
    </source>
</evidence>
<dbReference type="EMBL" id="JAAIUW010000002">
    <property type="protein sequence ID" value="KAF7840972.1"/>
    <property type="molecule type" value="Genomic_DNA"/>
</dbReference>
<evidence type="ECO:0000313" key="13">
    <source>
        <dbReference type="EMBL" id="KAF7840972.1"/>
    </source>
</evidence>
<evidence type="ECO:0000256" key="5">
    <source>
        <dbReference type="ARBA" id="ARBA00022989"/>
    </source>
</evidence>
<dbReference type="Pfam" id="PF03140">
    <property type="entry name" value="DUF247"/>
    <property type="match status" value="1"/>
</dbReference>
<keyword evidence="4" id="KW-0813">Transport</keyword>
<organism evidence="13 14">
    <name type="scientific">Senna tora</name>
    <dbReference type="NCBI Taxonomy" id="362788"/>
    <lineage>
        <taxon>Eukaryota</taxon>
        <taxon>Viridiplantae</taxon>
        <taxon>Streptophyta</taxon>
        <taxon>Embryophyta</taxon>
        <taxon>Tracheophyta</taxon>
        <taxon>Spermatophyta</taxon>
        <taxon>Magnoliopsida</taxon>
        <taxon>eudicotyledons</taxon>
        <taxon>Gunneridae</taxon>
        <taxon>Pentapetalae</taxon>
        <taxon>rosids</taxon>
        <taxon>fabids</taxon>
        <taxon>Fabales</taxon>
        <taxon>Fabaceae</taxon>
        <taxon>Caesalpinioideae</taxon>
        <taxon>Cassia clade</taxon>
        <taxon>Senna</taxon>
    </lineage>
</organism>
<accession>A0A834XAK4</accession>
<dbReference type="Gene3D" id="3.40.525.10">
    <property type="entry name" value="CRAL-TRIO lipid binding domain"/>
    <property type="match status" value="1"/>
</dbReference>
<evidence type="ECO:0000256" key="8">
    <source>
        <dbReference type="ARBA" id="ARBA00038020"/>
    </source>
</evidence>
<dbReference type="InterPro" id="IPR001251">
    <property type="entry name" value="CRAL-TRIO_dom"/>
</dbReference>
<feature type="transmembrane region" description="Helical" evidence="10">
    <location>
        <begin position="42"/>
        <end position="64"/>
    </location>
</feature>
<comment type="similarity">
    <text evidence="8">Belongs to the SFH family.</text>
</comment>
<dbReference type="PROSITE" id="PS50929">
    <property type="entry name" value="ABC_TM1F"/>
    <property type="match status" value="1"/>
</dbReference>
<dbReference type="InterPro" id="IPR011527">
    <property type="entry name" value="ABC1_TM_dom"/>
</dbReference>
<feature type="domain" description="CRAL-TRIO" evidence="11">
    <location>
        <begin position="519"/>
        <end position="704"/>
    </location>
</feature>
<dbReference type="Proteomes" id="UP000634136">
    <property type="component" value="Unassembled WGS sequence"/>
</dbReference>
<dbReference type="PANTHER" id="PTHR45657:SF5">
    <property type="entry name" value="PHOSPHATIDYLINOSITOL_PHOSPHATIDYLCHOLINE TRANSFER PROTEIN SFH6"/>
    <property type="match status" value="1"/>
</dbReference>
<feature type="compositionally biased region" description="Basic and acidic residues" evidence="9">
    <location>
        <begin position="897"/>
        <end position="909"/>
    </location>
</feature>
<keyword evidence="4" id="KW-0653">Protein transport</keyword>
<dbReference type="InterPro" id="IPR036865">
    <property type="entry name" value="CRAL-TRIO_dom_sf"/>
</dbReference>
<gene>
    <name evidence="13" type="ORF">G2W53_003270</name>
</gene>
<dbReference type="AlphaFoldDB" id="A0A834XAK4"/>
<feature type="transmembrane region" description="Helical" evidence="10">
    <location>
        <begin position="438"/>
        <end position="457"/>
    </location>
</feature>
<dbReference type="SUPFAM" id="SSF90123">
    <property type="entry name" value="ABC transporter transmembrane region"/>
    <property type="match status" value="1"/>
</dbReference>
<comment type="caution">
    <text evidence="13">The sequence shown here is derived from an EMBL/GenBank/DDBJ whole genome shotgun (WGS) entry which is preliminary data.</text>
</comment>
<dbReference type="GO" id="GO:0015031">
    <property type="term" value="P:protein transport"/>
    <property type="evidence" value="ECO:0007669"/>
    <property type="project" value="UniProtKB-KW"/>
</dbReference>
<keyword evidence="14" id="KW-1185">Reference proteome</keyword>
<dbReference type="Pfam" id="PF00650">
    <property type="entry name" value="CRAL_TRIO"/>
    <property type="match status" value="1"/>
</dbReference>
<dbReference type="Pfam" id="PF00664">
    <property type="entry name" value="ABC_membrane"/>
    <property type="match status" value="1"/>
</dbReference>
<keyword evidence="7 10" id="KW-0472">Membrane</keyword>